<name>A0ABS5Z9A5_9GAMM</name>
<dbReference type="RefSeq" id="WP_215818800.1">
    <property type="nucleotide sequence ID" value="NZ_JAGSOY010000009.1"/>
</dbReference>
<evidence type="ECO:0000313" key="7">
    <source>
        <dbReference type="EMBL" id="MBU2710633.1"/>
    </source>
</evidence>
<evidence type="ECO:0000256" key="1">
    <source>
        <dbReference type="ARBA" id="ARBA00004141"/>
    </source>
</evidence>
<feature type="transmembrane region" description="Helical" evidence="6">
    <location>
        <begin position="144"/>
        <end position="168"/>
    </location>
</feature>
<comment type="similarity">
    <text evidence="2 6">Belongs to the 4-toluene sulfonate uptake permease (TSUP) (TC 2.A.102) family.</text>
</comment>
<dbReference type="PANTHER" id="PTHR43483">
    <property type="entry name" value="MEMBRANE TRANSPORTER PROTEIN HI_0806-RELATED"/>
    <property type="match status" value="1"/>
</dbReference>
<feature type="transmembrane region" description="Helical" evidence="6">
    <location>
        <begin position="106"/>
        <end position="124"/>
    </location>
</feature>
<dbReference type="Proteomes" id="UP000690515">
    <property type="component" value="Unassembled WGS sequence"/>
</dbReference>
<feature type="transmembrane region" description="Helical" evidence="6">
    <location>
        <begin position="81"/>
        <end position="99"/>
    </location>
</feature>
<dbReference type="PANTHER" id="PTHR43483:SF3">
    <property type="entry name" value="MEMBRANE TRANSPORTER PROTEIN HI_0806-RELATED"/>
    <property type="match status" value="1"/>
</dbReference>
<evidence type="ECO:0000256" key="3">
    <source>
        <dbReference type="ARBA" id="ARBA00022692"/>
    </source>
</evidence>
<feature type="transmembrane region" description="Helical" evidence="6">
    <location>
        <begin position="6"/>
        <end position="34"/>
    </location>
</feature>
<evidence type="ECO:0000256" key="5">
    <source>
        <dbReference type="ARBA" id="ARBA00023136"/>
    </source>
</evidence>
<keyword evidence="4 6" id="KW-1133">Transmembrane helix</keyword>
<proteinExistence type="inferred from homology"/>
<dbReference type="InterPro" id="IPR002781">
    <property type="entry name" value="TM_pro_TauE-like"/>
</dbReference>
<keyword evidence="3 6" id="KW-0812">Transmembrane</keyword>
<evidence type="ECO:0000256" key="4">
    <source>
        <dbReference type="ARBA" id="ARBA00022989"/>
    </source>
</evidence>
<evidence type="ECO:0000313" key="8">
    <source>
        <dbReference type="Proteomes" id="UP000690515"/>
    </source>
</evidence>
<dbReference type="Pfam" id="PF01925">
    <property type="entry name" value="TauE"/>
    <property type="match status" value="1"/>
</dbReference>
<dbReference type="EMBL" id="JAGSOY010000009">
    <property type="protein sequence ID" value="MBU2710633.1"/>
    <property type="molecule type" value="Genomic_DNA"/>
</dbReference>
<comment type="caution">
    <text evidence="7">The sequence shown here is derived from an EMBL/GenBank/DDBJ whole genome shotgun (WGS) entry which is preliminary data.</text>
</comment>
<gene>
    <name evidence="7" type="ORF">KCG35_06150</name>
</gene>
<comment type="subcellular location">
    <subcellularLocation>
        <location evidence="6">Cell membrane</location>
        <topology evidence="6">Multi-pass membrane protein</topology>
    </subcellularLocation>
    <subcellularLocation>
        <location evidence="1">Membrane</location>
        <topology evidence="1">Multi-pass membrane protein</topology>
    </subcellularLocation>
</comment>
<feature type="transmembrane region" description="Helical" evidence="6">
    <location>
        <begin position="46"/>
        <end position="69"/>
    </location>
</feature>
<organism evidence="7 8">
    <name type="scientific">Zooshikella harenae</name>
    <dbReference type="NCBI Taxonomy" id="2827238"/>
    <lineage>
        <taxon>Bacteria</taxon>
        <taxon>Pseudomonadati</taxon>
        <taxon>Pseudomonadota</taxon>
        <taxon>Gammaproteobacteria</taxon>
        <taxon>Oceanospirillales</taxon>
        <taxon>Zooshikellaceae</taxon>
        <taxon>Zooshikella</taxon>
    </lineage>
</organism>
<sequence>MLLLSFYLTLGALAGILAGLFGIGGGLIIVPVLLYSFSFQEISPAVVTHLAIGTSLASIAVTASSSMIAHLRQSLLSWRQFVGLVVGVVLGSGLGGWLATFIGGEWLIRSFGVFAMVMAAQMMICKAKSSVGHVAGQLPGFSRQVTYGGVIGSISAIFGIGGGTLTVPALRWHNVSMQQAVTIAATCSFPLATVGAISYGWHGWGHKGLPEWSTGYVYWPALLGINATSIWFAKLGAKFAHQLPEDKLQLAFAAVLFMVGIDFLLFT</sequence>
<keyword evidence="6" id="KW-1003">Cell membrane</keyword>
<feature type="transmembrane region" description="Helical" evidence="6">
    <location>
        <begin position="216"/>
        <end position="236"/>
    </location>
</feature>
<feature type="transmembrane region" description="Helical" evidence="6">
    <location>
        <begin position="180"/>
        <end position="204"/>
    </location>
</feature>
<feature type="transmembrane region" description="Helical" evidence="6">
    <location>
        <begin position="248"/>
        <end position="266"/>
    </location>
</feature>
<keyword evidence="8" id="KW-1185">Reference proteome</keyword>
<evidence type="ECO:0000256" key="6">
    <source>
        <dbReference type="RuleBase" id="RU363041"/>
    </source>
</evidence>
<evidence type="ECO:0000256" key="2">
    <source>
        <dbReference type="ARBA" id="ARBA00009142"/>
    </source>
</evidence>
<reference evidence="7 8" key="1">
    <citation type="submission" date="2021-04" db="EMBL/GenBank/DDBJ databases">
        <authorList>
            <person name="Pira H."/>
            <person name="Risdian C."/>
            <person name="Wink J."/>
        </authorList>
    </citation>
    <scope>NUCLEOTIDE SEQUENCE [LARGE SCALE GENOMIC DNA]</scope>
    <source>
        <strain evidence="7 8">WH53</strain>
    </source>
</reference>
<protein>
    <recommendedName>
        <fullName evidence="6">Probable membrane transporter protein</fullName>
    </recommendedName>
</protein>
<accession>A0ABS5Z9A5</accession>
<keyword evidence="5 6" id="KW-0472">Membrane</keyword>